<organism evidence="2 3">
    <name type="scientific">Cryomorpha ignava</name>
    <dbReference type="NCBI Taxonomy" id="101383"/>
    <lineage>
        <taxon>Bacteria</taxon>
        <taxon>Pseudomonadati</taxon>
        <taxon>Bacteroidota</taxon>
        <taxon>Flavobacteriia</taxon>
        <taxon>Flavobacteriales</taxon>
        <taxon>Cryomorphaceae</taxon>
        <taxon>Cryomorpha</taxon>
    </lineage>
</organism>
<evidence type="ECO:0000256" key="1">
    <source>
        <dbReference type="SAM" id="Phobius"/>
    </source>
</evidence>
<keyword evidence="1" id="KW-1133">Transmembrane helix</keyword>
<dbReference type="AlphaFoldDB" id="A0A7K3WS06"/>
<dbReference type="EMBL" id="JAAGVY010000016">
    <property type="protein sequence ID" value="NEN23841.1"/>
    <property type="molecule type" value="Genomic_DNA"/>
</dbReference>
<dbReference type="Proteomes" id="UP000486602">
    <property type="component" value="Unassembled WGS sequence"/>
</dbReference>
<accession>A0A7K3WS06</accession>
<protein>
    <submittedName>
        <fullName evidence="2">Uncharacterized protein</fullName>
    </submittedName>
</protein>
<dbReference type="RefSeq" id="WP_163285235.1">
    <property type="nucleotide sequence ID" value="NZ_JAAGVY010000016.1"/>
</dbReference>
<sequence>MKKIARVLLKILSALLILIAITAFIIKDPSPDYLKNDLTDFDHLSITNLATENSKIGNFKSSVNFNQRNSNALEKEFYGQEIRIHDNPKLDRILIGVTNNLISRIEIWNKNELVEAKELGFMEKMTWGETLAMSVAFYDQTNTRYPGKSKITMRFYSGSGFFGDIGIINLDLSDYGNLNGEKEISLFAKTLDSEKVNQPKFTDLKVWKNFKSFG</sequence>
<name>A0A7K3WS06_9FLAO</name>
<feature type="transmembrane region" description="Helical" evidence="1">
    <location>
        <begin position="7"/>
        <end position="26"/>
    </location>
</feature>
<evidence type="ECO:0000313" key="3">
    <source>
        <dbReference type="Proteomes" id="UP000486602"/>
    </source>
</evidence>
<gene>
    <name evidence="2" type="ORF">G3O08_10040</name>
</gene>
<keyword evidence="1" id="KW-0812">Transmembrane</keyword>
<comment type="caution">
    <text evidence="2">The sequence shown here is derived from an EMBL/GenBank/DDBJ whole genome shotgun (WGS) entry which is preliminary data.</text>
</comment>
<keyword evidence="3" id="KW-1185">Reference proteome</keyword>
<keyword evidence="1" id="KW-0472">Membrane</keyword>
<reference evidence="2 3" key="1">
    <citation type="submission" date="2020-02" db="EMBL/GenBank/DDBJ databases">
        <title>Out from the shadows clarifying the taxonomy of the family Cryomorphaceae and related taxa by utilizing the GTDB taxonomic framework.</title>
        <authorList>
            <person name="Bowman J.P."/>
        </authorList>
    </citation>
    <scope>NUCLEOTIDE SEQUENCE [LARGE SCALE GENOMIC DNA]</scope>
    <source>
        <strain evidence="2 3">QSSC 1-22</strain>
    </source>
</reference>
<proteinExistence type="predicted"/>
<evidence type="ECO:0000313" key="2">
    <source>
        <dbReference type="EMBL" id="NEN23841.1"/>
    </source>
</evidence>